<dbReference type="InParanoid" id="D2HDN8"/>
<gene>
    <name evidence="2" type="ORF">PANDA_008826</name>
</gene>
<feature type="region of interest" description="Disordered" evidence="1">
    <location>
        <begin position="53"/>
        <end position="116"/>
    </location>
</feature>
<evidence type="ECO:0008006" key="3">
    <source>
        <dbReference type="Google" id="ProtNLM"/>
    </source>
</evidence>
<dbReference type="GO" id="GO:0042113">
    <property type="term" value="P:B cell activation"/>
    <property type="evidence" value="ECO:0007669"/>
    <property type="project" value="InterPro"/>
</dbReference>
<dbReference type="PANTHER" id="PTHR15646">
    <property type="entry name" value="LINKER FOR ACTIVATION OF T-CELLS FAMILY MEMBER 2"/>
    <property type="match status" value="1"/>
</dbReference>
<feature type="compositionally biased region" description="Polar residues" evidence="1">
    <location>
        <begin position="276"/>
        <end position="289"/>
    </location>
</feature>
<reference evidence="2" key="1">
    <citation type="journal article" date="2010" name="Nature">
        <title>The sequence and de novo assembly of the giant panda genome.</title>
        <authorList>
            <person name="Li R."/>
            <person name="Fan W."/>
            <person name="Tian G."/>
            <person name="Zhu H."/>
            <person name="He L."/>
            <person name="Cai J."/>
            <person name="Huang Q."/>
            <person name="Cai Q."/>
            <person name="Li B."/>
            <person name="Bai Y."/>
            <person name="Zhang Z."/>
            <person name="Zhang Y."/>
            <person name="Wang W."/>
            <person name="Li J."/>
            <person name="Wei F."/>
            <person name="Li H."/>
            <person name="Jian M."/>
            <person name="Li J."/>
            <person name="Zhang Z."/>
            <person name="Nielsen R."/>
            <person name="Li D."/>
            <person name="Gu W."/>
            <person name="Yang Z."/>
            <person name="Xuan Z."/>
            <person name="Ryder O.A."/>
            <person name="Leung F.C."/>
            <person name="Zhou Y."/>
            <person name="Cao J."/>
            <person name="Sun X."/>
            <person name="Fu Y."/>
            <person name="Fang X."/>
            <person name="Guo X."/>
            <person name="Wang B."/>
            <person name="Hou R."/>
            <person name="Shen F."/>
            <person name="Mu B."/>
            <person name="Ni P."/>
            <person name="Lin R."/>
            <person name="Qian W."/>
            <person name="Wang G."/>
            <person name="Yu C."/>
            <person name="Nie W."/>
            <person name="Wang J."/>
            <person name="Wu Z."/>
            <person name="Liang H."/>
            <person name="Min J."/>
            <person name="Wu Q."/>
            <person name="Cheng S."/>
            <person name="Ruan J."/>
            <person name="Wang M."/>
            <person name="Shi Z."/>
            <person name="Wen M."/>
            <person name="Liu B."/>
            <person name="Ren X."/>
            <person name="Zheng H."/>
            <person name="Dong D."/>
            <person name="Cook K."/>
            <person name="Shan G."/>
            <person name="Zhang H."/>
            <person name="Kosiol C."/>
            <person name="Xie X."/>
            <person name="Lu Z."/>
            <person name="Zheng H."/>
            <person name="Li Y."/>
            <person name="Steiner C.C."/>
            <person name="Lam T.T."/>
            <person name="Lin S."/>
            <person name="Zhang Q."/>
            <person name="Li G."/>
            <person name="Tian J."/>
            <person name="Gong T."/>
            <person name="Liu H."/>
            <person name="Zhang D."/>
            <person name="Fang L."/>
            <person name="Ye C."/>
            <person name="Zhang J."/>
            <person name="Hu W."/>
            <person name="Xu A."/>
            <person name="Ren Y."/>
            <person name="Zhang G."/>
            <person name="Bruford M.W."/>
            <person name="Li Q."/>
            <person name="Ma L."/>
            <person name="Guo Y."/>
            <person name="An N."/>
            <person name="Hu Y."/>
            <person name="Zheng Y."/>
            <person name="Shi Y."/>
            <person name="Li Z."/>
            <person name="Liu Q."/>
            <person name="Chen Y."/>
            <person name="Zhao J."/>
            <person name="Qu N."/>
            <person name="Zhao S."/>
            <person name="Tian F."/>
            <person name="Wang X."/>
            <person name="Wang H."/>
            <person name="Xu L."/>
            <person name="Liu X."/>
            <person name="Vinar T."/>
            <person name="Wang Y."/>
            <person name="Lam T.W."/>
            <person name="Yiu S.M."/>
            <person name="Liu S."/>
            <person name="Zhang H."/>
            <person name="Li D."/>
            <person name="Huang Y."/>
            <person name="Wang X."/>
            <person name="Yang G."/>
            <person name="Jiang Z."/>
            <person name="Wang J."/>
            <person name="Qin N."/>
            <person name="Li L."/>
            <person name="Li J."/>
            <person name="Bolund L."/>
            <person name="Kristiansen K."/>
            <person name="Wong G.K."/>
            <person name="Olson M."/>
            <person name="Zhang X."/>
            <person name="Li S."/>
            <person name="Yang H."/>
            <person name="Wang J."/>
            <person name="Wang J."/>
        </authorList>
    </citation>
    <scope>NUCLEOTIDE SEQUENCE [LARGE SCALE GENOMIC DNA]</scope>
</reference>
<dbReference type="GO" id="GO:0005886">
    <property type="term" value="C:plasma membrane"/>
    <property type="evidence" value="ECO:0007669"/>
    <property type="project" value="TreeGrafter"/>
</dbReference>
<dbReference type="Pfam" id="PF15703">
    <property type="entry name" value="LAT2"/>
    <property type="match status" value="1"/>
</dbReference>
<dbReference type="AlphaFoldDB" id="D2HDN8"/>
<evidence type="ECO:0000313" key="2">
    <source>
        <dbReference type="EMBL" id="EFB15568.1"/>
    </source>
</evidence>
<organism evidence="2">
    <name type="scientific">Ailuropoda melanoleuca</name>
    <name type="common">Giant panda</name>
    <dbReference type="NCBI Taxonomy" id="9646"/>
    <lineage>
        <taxon>Eukaryota</taxon>
        <taxon>Metazoa</taxon>
        <taxon>Chordata</taxon>
        <taxon>Craniata</taxon>
        <taxon>Vertebrata</taxon>
        <taxon>Euteleostomi</taxon>
        <taxon>Mammalia</taxon>
        <taxon>Eutheria</taxon>
        <taxon>Laurasiatheria</taxon>
        <taxon>Carnivora</taxon>
        <taxon>Caniformia</taxon>
        <taxon>Ursidae</taxon>
        <taxon>Ailuropoda</taxon>
    </lineage>
</organism>
<dbReference type="PANTHER" id="PTHR15646:SF5">
    <property type="entry name" value="LINKER FOR ACTIVATION OF T-CELLS FAMILY MEMBER 2"/>
    <property type="match status" value="1"/>
</dbReference>
<name>D2HDN8_AILME</name>
<dbReference type="GO" id="GO:0050853">
    <property type="term" value="P:B cell receptor signaling pathway"/>
    <property type="evidence" value="ECO:0007669"/>
    <property type="project" value="TreeGrafter"/>
</dbReference>
<feature type="region of interest" description="Disordered" evidence="1">
    <location>
        <begin position="266"/>
        <end position="289"/>
    </location>
</feature>
<proteinExistence type="predicted"/>
<feature type="region of interest" description="Disordered" evidence="1">
    <location>
        <begin position="332"/>
        <end position="396"/>
    </location>
</feature>
<feature type="compositionally biased region" description="Polar residues" evidence="1">
    <location>
        <begin position="387"/>
        <end position="396"/>
    </location>
</feature>
<feature type="compositionally biased region" description="Basic and acidic residues" evidence="1">
    <location>
        <begin position="354"/>
        <end position="366"/>
    </location>
</feature>
<accession>D2HDN8</accession>
<dbReference type="InterPro" id="IPR031428">
    <property type="entry name" value="LAT2"/>
</dbReference>
<feature type="compositionally biased region" description="Basic and acidic residues" evidence="1">
    <location>
        <begin position="60"/>
        <end position="70"/>
    </location>
</feature>
<sequence>MAGQLRRCSALPGVRLPRIPLPHVPWEDARCPCCLSLSLRVSLRPRLCTAEPVRPSSGCVRDDSGADRKPAASPAARQCLQHRRPLRQESRGVQEARGLSGGQDPLGRRAALPRDGHEALQDTWPGVDMNVESELLWPGVGLLLLLGTVAGLCVRCSRPAVKKSEKIYEQRSLQCGEQKLGTKQNVSCVQVSLTELQEDVGMPSGGREGPMEETLRTISGVPGEAVEAAGSSSGPCEKVVRQAWPGPLGDTDSNVAATRKDKLLRFSPSLEDSESSRYQNFSKGGEQTQIQIRIRRSLHRPHHHRLLGQFQKPREDDDDDDANSYENVLICKQKDPESGDEGSEDYQNSASIRQWRESRRIVEQVPREVPLSLAGSPDEDSEDPDYVNQNVAAIEA</sequence>
<protein>
    <recommendedName>
        <fullName evidence="3">Linker for activation of T cells family member 2</fullName>
    </recommendedName>
</protein>
<dbReference type="GO" id="GO:0019722">
    <property type="term" value="P:calcium-mediated signaling"/>
    <property type="evidence" value="ECO:0007669"/>
    <property type="project" value="TreeGrafter"/>
</dbReference>
<dbReference type="EMBL" id="GL192728">
    <property type="protein sequence ID" value="EFB15568.1"/>
    <property type="molecule type" value="Genomic_DNA"/>
</dbReference>
<evidence type="ECO:0000256" key="1">
    <source>
        <dbReference type="SAM" id="MobiDB-lite"/>
    </source>
</evidence>